<evidence type="ECO:0000313" key="15">
    <source>
        <dbReference type="RefSeq" id="XP_036678482.2"/>
    </source>
</evidence>
<reference evidence="15" key="1">
    <citation type="submission" date="2025-08" db="UniProtKB">
        <authorList>
            <consortium name="RefSeq"/>
        </authorList>
    </citation>
    <scope>IDENTIFICATION</scope>
</reference>
<dbReference type="PROSITE" id="PS01286">
    <property type="entry name" value="FA58C_2"/>
    <property type="match status" value="1"/>
</dbReference>
<dbReference type="GO" id="GO:0016301">
    <property type="term" value="F:kinase activity"/>
    <property type="evidence" value="ECO:0007669"/>
    <property type="project" value="UniProtKB-KW"/>
</dbReference>
<evidence type="ECO:0000256" key="10">
    <source>
        <dbReference type="ARBA" id="ARBA00023180"/>
    </source>
</evidence>
<dbReference type="CTD" id="5740323"/>
<dbReference type="GO" id="GO:0005524">
    <property type="term" value="F:ATP binding"/>
    <property type="evidence" value="ECO:0007669"/>
    <property type="project" value="UniProtKB-KW"/>
</dbReference>
<proteinExistence type="predicted"/>
<dbReference type="SUPFAM" id="SSF49785">
    <property type="entry name" value="Galactose-binding domain-like"/>
    <property type="match status" value="1"/>
</dbReference>
<evidence type="ECO:0000256" key="3">
    <source>
        <dbReference type="ARBA" id="ARBA00022692"/>
    </source>
</evidence>
<evidence type="ECO:0000256" key="7">
    <source>
        <dbReference type="ARBA" id="ARBA00022989"/>
    </source>
</evidence>
<evidence type="ECO:0000256" key="8">
    <source>
        <dbReference type="ARBA" id="ARBA00023136"/>
    </source>
</evidence>
<keyword evidence="8 12" id="KW-0472">Membrane</keyword>
<dbReference type="PROSITE" id="PS50022">
    <property type="entry name" value="FA58C_3"/>
    <property type="match status" value="1"/>
</dbReference>
<evidence type="ECO:0000256" key="9">
    <source>
        <dbReference type="ARBA" id="ARBA00023157"/>
    </source>
</evidence>
<feature type="compositionally biased region" description="Low complexity" evidence="11">
    <location>
        <begin position="631"/>
        <end position="642"/>
    </location>
</feature>
<dbReference type="PROSITE" id="PS01285">
    <property type="entry name" value="FA58C_1"/>
    <property type="match status" value="1"/>
</dbReference>
<dbReference type="FunFam" id="2.60.120.260:FF:000130">
    <property type="entry name" value="Discoidin domain-containing receptor 2"/>
    <property type="match status" value="1"/>
</dbReference>
<gene>
    <name evidence="15" type="primary">smal</name>
</gene>
<evidence type="ECO:0000256" key="4">
    <source>
        <dbReference type="ARBA" id="ARBA00022729"/>
    </source>
</evidence>
<keyword evidence="6" id="KW-0067">ATP-binding</keyword>
<keyword evidence="4" id="KW-0732">Signal</keyword>
<dbReference type="Gene3D" id="2.60.120.260">
    <property type="entry name" value="Galactose-binding domain-like"/>
    <property type="match status" value="1"/>
</dbReference>
<organism evidence="14 15">
    <name type="scientific">Drosophila suzukii</name>
    <name type="common">Spotted-wing drosophila fruit fly</name>
    <dbReference type="NCBI Taxonomy" id="28584"/>
    <lineage>
        <taxon>Eukaryota</taxon>
        <taxon>Metazoa</taxon>
        <taxon>Ecdysozoa</taxon>
        <taxon>Arthropoda</taxon>
        <taxon>Hexapoda</taxon>
        <taxon>Insecta</taxon>
        <taxon>Pterygota</taxon>
        <taxon>Neoptera</taxon>
        <taxon>Endopterygota</taxon>
        <taxon>Diptera</taxon>
        <taxon>Brachycera</taxon>
        <taxon>Muscomorpha</taxon>
        <taxon>Ephydroidea</taxon>
        <taxon>Drosophilidae</taxon>
        <taxon>Drosophila</taxon>
        <taxon>Sophophora</taxon>
    </lineage>
</organism>
<dbReference type="GeneID" id="108006920"/>
<dbReference type="PANTHER" id="PTHR24543">
    <property type="entry name" value="MULTICOPPER OXIDASE-RELATED"/>
    <property type="match status" value="1"/>
</dbReference>
<dbReference type="Gene3D" id="2.60.120.1190">
    <property type="match status" value="1"/>
</dbReference>
<keyword evidence="3 12" id="KW-0812">Transmembrane</keyword>
<evidence type="ECO:0000256" key="11">
    <source>
        <dbReference type="SAM" id="MobiDB-lite"/>
    </source>
</evidence>
<accession>A0AB40AFD0</accession>
<dbReference type="InterPro" id="IPR008979">
    <property type="entry name" value="Galactose-bd-like_sf"/>
</dbReference>
<evidence type="ECO:0000259" key="13">
    <source>
        <dbReference type="PROSITE" id="PS50022"/>
    </source>
</evidence>
<dbReference type="RefSeq" id="XP_036678482.2">
    <property type="nucleotide sequence ID" value="XM_036822587.3"/>
</dbReference>
<keyword evidence="15" id="KW-0418">Kinase</keyword>
<feature type="compositionally biased region" description="Pro residues" evidence="11">
    <location>
        <begin position="571"/>
        <end position="589"/>
    </location>
</feature>
<feature type="transmembrane region" description="Helical" evidence="12">
    <location>
        <begin position="392"/>
        <end position="414"/>
    </location>
</feature>
<protein>
    <submittedName>
        <fullName evidence="15">Discoidin domain-containing receptor tyrosine kinase B isoform X3</fullName>
    </submittedName>
</protein>
<evidence type="ECO:0000256" key="2">
    <source>
        <dbReference type="ARBA" id="ARBA00022475"/>
    </source>
</evidence>
<feature type="region of interest" description="Disordered" evidence="11">
    <location>
        <begin position="569"/>
        <end position="589"/>
    </location>
</feature>
<feature type="transmembrane region" description="Helical" evidence="12">
    <location>
        <begin position="426"/>
        <end position="449"/>
    </location>
</feature>
<dbReference type="Pfam" id="PF21114">
    <property type="entry name" value="DDR1-2_DS-like"/>
    <property type="match status" value="1"/>
</dbReference>
<dbReference type="CDD" id="cd00057">
    <property type="entry name" value="FA58C"/>
    <property type="match status" value="1"/>
</dbReference>
<sequence>MKHLSSSEAIIINIIMFSRQCLSNTTRFIPTFAASRPPIHTLRWRWELSLWAMVITSGCLMLNAPTTTAFDIVTCNVPLGMESLVITDAQITASSAHDMGFVGPQHARLKNDNNGGAWCPKHMVSNALKEYLQVDLLQTHVITAIRTQGRFGKGQGQEYTEAYVLEYWRPGFDKWQRWKNIQGKEILPGNINTYSEVENALQPIIFASKIRIYPYGQYDRTVCLRIEIVGCPWDEGIVSYSIPKGVQRGMELDLSDKTYDGNEQGDRYVDGLGQLVDGQKGKDNFRTDIHGFGKGYEWIGWRNDTPGLLGNPVEIVFEFDTVRNFSAIVLHTNNMFTKDVQVFVHAKVFFSIGGRYFSGEPVQFSYMPDTIMDHARDVTIKLHHRVGKYLKINLFFAVKWIMLSEISFISVIAPRPIDQEPNDANFIGVVIVVLTTIIILLVAIILFIISRAKRARGSNVLDAFQYSFNPNTLGGNVEKHRHNGNSIKASVDDNDSIGKNSLYHEPFNVNMYTSGVNGYAAVNDLQCNMTPDYTDVPEGGYAVPHMQDFMAPSKMAGGAAGGDGYVNVRRNPPPPLSSLFPRPPTVPPPPMEKYYATTAIFKPLKGPGSERSPCSSNTNTVSSGGGKSSHSHSSSSCGQDHSGIYDDGIGTMNSKVTATMINPYSSGNSSSTSTAAAAAEFQRARTYNFRSYPDNL</sequence>
<dbReference type="GO" id="GO:0005886">
    <property type="term" value="C:plasma membrane"/>
    <property type="evidence" value="ECO:0007669"/>
    <property type="project" value="UniProtKB-SubCell"/>
</dbReference>
<dbReference type="PANTHER" id="PTHR24543:SF291">
    <property type="entry name" value="SMOKE ALARM, ISOFORM D"/>
    <property type="match status" value="1"/>
</dbReference>
<keyword evidence="9" id="KW-1015">Disulfide bond</keyword>
<dbReference type="FunFam" id="2.60.120.1190:FF:000003">
    <property type="entry name" value="Discoidin domain-containing receptor 2"/>
    <property type="match status" value="1"/>
</dbReference>
<evidence type="ECO:0000256" key="1">
    <source>
        <dbReference type="ARBA" id="ARBA00004251"/>
    </source>
</evidence>
<comment type="subcellular location">
    <subcellularLocation>
        <location evidence="1">Cell membrane</location>
        <topology evidence="1">Single-pass type I membrane protein</topology>
    </subcellularLocation>
</comment>
<feature type="domain" description="F5/8 type C" evidence="13">
    <location>
        <begin position="75"/>
        <end position="231"/>
    </location>
</feature>
<name>A0AB40AFD0_DROSZ</name>
<dbReference type="Pfam" id="PF00754">
    <property type="entry name" value="F5_F8_type_C"/>
    <property type="match status" value="1"/>
</dbReference>
<dbReference type="InterPro" id="IPR000421">
    <property type="entry name" value="FA58C"/>
</dbReference>
<dbReference type="Proteomes" id="UP001652628">
    <property type="component" value="Unplaced"/>
</dbReference>
<keyword evidence="2" id="KW-1003">Cell membrane</keyword>
<dbReference type="AlphaFoldDB" id="A0AB40AFD0"/>
<dbReference type="SMART" id="SM00231">
    <property type="entry name" value="FA58C"/>
    <property type="match status" value="1"/>
</dbReference>
<keyword evidence="7 12" id="KW-1133">Transmembrane helix</keyword>
<feature type="region of interest" description="Disordered" evidence="11">
    <location>
        <begin position="605"/>
        <end position="642"/>
    </location>
</feature>
<keyword evidence="15" id="KW-0675">Receptor</keyword>
<evidence type="ECO:0000256" key="6">
    <source>
        <dbReference type="ARBA" id="ARBA00022840"/>
    </source>
</evidence>
<dbReference type="InterPro" id="IPR048525">
    <property type="entry name" value="DDR1-2_DS-like"/>
</dbReference>
<evidence type="ECO:0000256" key="5">
    <source>
        <dbReference type="ARBA" id="ARBA00022741"/>
    </source>
</evidence>
<keyword evidence="14" id="KW-1185">Reference proteome</keyword>
<evidence type="ECO:0000256" key="12">
    <source>
        <dbReference type="SAM" id="Phobius"/>
    </source>
</evidence>
<keyword evidence="15" id="KW-0808">Transferase</keyword>
<keyword evidence="5" id="KW-0547">Nucleotide-binding</keyword>
<evidence type="ECO:0000313" key="14">
    <source>
        <dbReference type="Proteomes" id="UP001652628"/>
    </source>
</evidence>
<keyword evidence="10" id="KW-0325">Glycoprotein</keyword>